<dbReference type="Proteomes" id="UP000828924">
    <property type="component" value="Chromosome"/>
</dbReference>
<dbReference type="PANTHER" id="PTHR43785">
    <property type="entry name" value="GAMMA-GLUTAMYLPUTRESCINE SYNTHETASE"/>
    <property type="match status" value="1"/>
</dbReference>
<keyword evidence="8" id="KW-1185">Reference proteome</keyword>
<evidence type="ECO:0000256" key="1">
    <source>
        <dbReference type="ARBA" id="ARBA00009897"/>
    </source>
</evidence>
<evidence type="ECO:0000256" key="3">
    <source>
        <dbReference type="PROSITE-ProRule" id="PRU01331"/>
    </source>
</evidence>
<dbReference type="SMART" id="SM01230">
    <property type="entry name" value="Gln-synt_C"/>
    <property type="match status" value="1"/>
</dbReference>
<evidence type="ECO:0000313" key="7">
    <source>
        <dbReference type="EMBL" id="UNM13960.1"/>
    </source>
</evidence>
<evidence type="ECO:0000256" key="4">
    <source>
        <dbReference type="RuleBase" id="RU000384"/>
    </source>
</evidence>
<accession>A0ABY3WPA9</accession>
<feature type="compositionally biased region" description="Basic and acidic residues" evidence="5">
    <location>
        <begin position="12"/>
        <end position="33"/>
    </location>
</feature>
<comment type="similarity">
    <text evidence="1 3 4">Belongs to the glutamine synthetase family.</text>
</comment>
<gene>
    <name evidence="7" type="ORF">J4032_23070</name>
</gene>
<feature type="region of interest" description="Disordered" evidence="5">
    <location>
        <begin position="1"/>
        <end position="33"/>
    </location>
</feature>
<feature type="domain" description="GS catalytic" evidence="6">
    <location>
        <begin position="140"/>
        <end position="480"/>
    </location>
</feature>
<evidence type="ECO:0000313" key="8">
    <source>
        <dbReference type="Proteomes" id="UP000828924"/>
    </source>
</evidence>
<dbReference type="SUPFAM" id="SSF55931">
    <property type="entry name" value="Glutamine synthetase/guanido kinase"/>
    <property type="match status" value="1"/>
</dbReference>
<dbReference type="EMBL" id="CP071872">
    <property type="protein sequence ID" value="UNM13960.1"/>
    <property type="molecule type" value="Genomic_DNA"/>
</dbReference>
<reference evidence="7 8" key="1">
    <citation type="submission" date="2021-03" db="EMBL/GenBank/DDBJ databases">
        <title>Complete genome of Streptomyces formicae strain 1H-GS9 (DSM 100524).</title>
        <authorList>
            <person name="Atanasov K.E."/>
            <person name="Altabella T."/>
            <person name="Ferrer A."/>
        </authorList>
    </citation>
    <scope>NUCLEOTIDE SEQUENCE [LARGE SCALE GENOMIC DNA]</scope>
    <source>
        <strain evidence="7 8">1H-GS9</strain>
    </source>
</reference>
<organism evidence="7 8">
    <name type="scientific">Streptomyces formicae</name>
    <dbReference type="NCBI Taxonomy" id="1616117"/>
    <lineage>
        <taxon>Bacteria</taxon>
        <taxon>Bacillati</taxon>
        <taxon>Actinomycetota</taxon>
        <taxon>Actinomycetes</taxon>
        <taxon>Kitasatosporales</taxon>
        <taxon>Streptomycetaceae</taxon>
        <taxon>Streptomyces</taxon>
    </lineage>
</organism>
<name>A0ABY3WPA9_9ACTN</name>
<dbReference type="InterPro" id="IPR014746">
    <property type="entry name" value="Gln_synth/guanido_kin_cat_dom"/>
</dbReference>
<keyword evidence="2" id="KW-0436">Ligase</keyword>
<evidence type="ECO:0000256" key="5">
    <source>
        <dbReference type="SAM" id="MobiDB-lite"/>
    </source>
</evidence>
<dbReference type="PANTHER" id="PTHR43785:SF12">
    <property type="entry name" value="TYPE-1 GLUTAMINE SYNTHETASE 2"/>
    <property type="match status" value="1"/>
</dbReference>
<feature type="compositionally biased region" description="Low complexity" evidence="5">
    <location>
        <begin position="1"/>
        <end position="11"/>
    </location>
</feature>
<sequence length="480" mass="50409">MPAASASASASAHEHEASRRQAARQETRQLARQEAARLTAESVHGVALTWVDNAGLTRVKAVPVGRLTHAATRGVGMSPVFDVYLVDDSITTSRHIGGPGGDLRLVPDLERLTVLAGQPGWAWAPVDRYDQEGQPYAACQRLFARRMARLAAERGIELRMGFETEWIVQREGAYPWAGPAYGMARVVELSDYVNEVLRTLGAQGVEVLQIHPEYAVGQFEVSVAPSDPVGAADLAVLVRETVRAVSLRHGLTALFGPAVEAAGVGNGGHLHLSLWRDGQNLCRAGDGPFGMSADSEAFLAGVLDALPALLAVGAPSPASYLRLEPSRWAGAFQCWGLENREAALRFITGAPDDPDGANAEVKCFDAAANPYLVTGAVIAAGLAGLEAGAGLPAPVRGDPALTGPRDAGAEAGSGAPDVGGPPRLPRSLPEALAHFERSDVLREALGEALFEAIAAVRRAESELFAGRAPQAIADATRGRY</sequence>
<evidence type="ECO:0000256" key="2">
    <source>
        <dbReference type="ARBA" id="ARBA00022598"/>
    </source>
</evidence>
<dbReference type="Gene3D" id="3.30.590.10">
    <property type="entry name" value="Glutamine synthetase/guanido kinase, catalytic domain"/>
    <property type="match status" value="1"/>
</dbReference>
<dbReference type="Gene3D" id="3.10.20.70">
    <property type="entry name" value="Glutamine synthetase, N-terminal domain"/>
    <property type="match status" value="1"/>
</dbReference>
<protein>
    <submittedName>
        <fullName evidence="7">Glutamine synthetase</fullName>
    </submittedName>
</protein>
<proteinExistence type="inferred from homology"/>
<feature type="region of interest" description="Disordered" evidence="5">
    <location>
        <begin position="396"/>
        <end position="426"/>
    </location>
</feature>
<dbReference type="PROSITE" id="PS51987">
    <property type="entry name" value="GS_CATALYTIC"/>
    <property type="match status" value="1"/>
</dbReference>
<dbReference type="InterPro" id="IPR008146">
    <property type="entry name" value="Gln_synth_cat_dom"/>
</dbReference>
<dbReference type="Pfam" id="PF00120">
    <property type="entry name" value="Gln-synt_C"/>
    <property type="match status" value="1"/>
</dbReference>
<dbReference type="SUPFAM" id="SSF54368">
    <property type="entry name" value="Glutamine synthetase, N-terminal domain"/>
    <property type="match status" value="1"/>
</dbReference>
<dbReference type="InterPro" id="IPR036651">
    <property type="entry name" value="Gln_synt_N_sf"/>
</dbReference>
<evidence type="ECO:0000259" key="6">
    <source>
        <dbReference type="PROSITE" id="PS51987"/>
    </source>
</evidence>